<reference evidence="1 2" key="1">
    <citation type="submission" date="2019-09" db="EMBL/GenBank/DDBJ databases">
        <title>Genome sequence of Adhaeribacter sp. M2.</title>
        <authorList>
            <person name="Srinivasan S."/>
        </authorList>
    </citation>
    <scope>NUCLEOTIDE SEQUENCE [LARGE SCALE GENOMIC DNA]</scope>
    <source>
        <strain evidence="1 2">M2</strain>
    </source>
</reference>
<proteinExistence type="predicted"/>
<dbReference type="AlphaFoldDB" id="A0A5N1J1T7"/>
<protein>
    <submittedName>
        <fullName evidence="1">Uncharacterized protein</fullName>
    </submittedName>
</protein>
<sequence length="141" mass="15619">MYYTVAFVNERFLGITLEESNTACCGAPASGYFSHPFVFDMGHKKLLTINDLIKPDQMQAFQKTIIALAKMDDQLLPSSVTALETAIKDIGSNSFQLTKENVAVAIPNVGVHSSNNVFLVVDFKRHSSLFKEEFLNAVNQN</sequence>
<comment type="caution">
    <text evidence="1">The sequence shown here is derived from an EMBL/GenBank/DDBJ whole genome shotgun (WGS) entry which is preliminary data.</text>
</comment>
<evidence type="ECO:0000313" key="2">
    <source>
        <dbReference type="Proteomes" id="UP000326570"/>
    </source>
</evidence>
<dbReference type="Proteomes" id="UP000326570">
    <property type="component" value="Unassembled WGS sequence"/>
</dbReference>
<evidence type="ECO:0000313" key="1">
    <source>
        <dbReference type="EMBL" id="KAA9340549.1"/>
    </source>
</evidence>
<keyword evidence="2" id="KW-1185">Reference proteome</keyword>
<accession>A0A5N1J1T7</accession>
<organism evidence="1 2">
    <name type="scientific">Adhaeribacter soli</name>
    <dbReference type="NCBI Taxonomy" id="2607655"/>
    <lineage>
        <taxon>Bacteria</taxon>
        <taxon>Pseudomonadati</taxon>
        <taxon>Bacteroidota</taxon>
        <taxon>Cytophagia</taxon>
        <taxon>Cytophagales</taxon>
        <taxon>Hymenobacteraceae</taxon>
        <taxon>Adhaeribacter</taxon>
    </lineage>
</organism>
<name>A0A5N1J1T7_9BACT</name>
<dbReference type="EMBL" id="VTWT01000002">
    <property type="protein sequence ID" value="KAA9340549.1"/>
    <property type="molecule type" value="Genomic_DNA"/>
</dbReference>
<gene>
    <name evidence="1" type="ORF">F0P94_03735</name>
</gene>
<dbReference type="RefSeq" id="WP_150902461.1">
    <property type="nucleotide sequence ID" value="NZ_VTWT01000002.1"/>
</dbReference>